<dbReference type="Proteomes" id="UP000628775">
    <property type="component" value="Unassembled WGS sequence"/>
</dbReference>
<reference evidence="2" key="1">
    <citation type="journal article" date="2014" name="Int. J. Syst. Evol. Microbiol.">
        <title>Complete genome sequence of Corynebacterium casei LMG S-19264T (=DSM 44701T), isolated from a smear-ripened cheese.</title>
        <authorList>
            <consortium name="US DOE Joint Genome Institute (JGI-PGF)"/>
            <person name="Walter F."/>
            <person name="Albersmeier A."/>
            <person name="Kalinowski J."/>
            <person name="Ruckert C."/>
        </authorList>
    </citation>
    <scope>NUCLEOTIDE SEQUENCE</scope>
    <source>
        <strain evidence="2">CGMCC 1.15371</strain>
    </source>
</reference>
<dbReference type="SUPFAM" id="SSF55729">
    <property type="entry name" value="Acyl-CoA N-acyltransferases (Nat)"/>
    <property type="match status" value="1"/>
</dbReference>
<protein>
    <submittedName>
        <fullName evidence="2">Acetyltransferase</fullName>
    </submittedName>
</protein>
<dbReference type="InterPro" id="IPR016181">
    <property type="entry name" value="Acyl_CoA_acyltransferase"/>
</dbReference>
<evidence type="ECO:0000313" key="2">
    <source>
        <dbReference type="EMBL" id="GGE52364.1"/>
    </source>
</evidence>
<dbReference type="PANTHER" id="PTHR43415">
    <property type="entry name" value="SPERMIDINE N(1)-ACETYLTRANSFERASE"/>
    <property type="match status" value="1"/>
</dbReference>
<keyword evidence="3" id="KW-1185">Reference proteome</keyword>
<dbReference type="RefSeq" id="WP_188697232.1">
    <property type="nucleotide sequence ID" value="NZ_BMIR01000021.1"/>
</dbReference>
<gene>
    <name evidence="2" type="ORF">GCM10011391_34030</name>
</gene>
<sequence length="210" mass="24788">MAENIIIRPIKKDDLHTLYAMMHDKKTGIPEWKKWDAPYFPYKRPSFRSFRNQILDGMVEGMRYLIINAGQIIGMVTYYWEHRSSNWLEAGIVIFNPDYWSGGYGTKAMYLWIDHLFATLPIVRCGFTTWSGNGRMMKVGEKLGMTLEARLRKCRFYNGNYYDSIRYGVLREEWLEQKGVLYDKLFGNYSHSHFNSSTFTKDVLDNPQKV</sequence>
<dbReference type="PANTHER" id="PTHR43415:SF4">
    <property type="entry name" value="N-ACETYLTRANSFERASE DOMAIN-CONTAINING PROTEIN"/>
    <property type="match status" value="1"/>
</dbReference>
<dbReference type="CDD" id="cd04301">
    <property type="entry name" value="NAT_SF"/>
    <property type="match status" value="1"/>
</dbReference>
<feature type="domain" description="N-acetyltransferase" evidence="1">
    <location>
        <begin position="5"/>
        <end position="168"/>
    </location>
</feature>
<reference evidence="2" key="2">
    <citation type="submission" date="2020-09" db="EMBL/GenBank/DDBJ databases">
        <authorList>
            <person name="Sun Q."/>
            <person name="Zhou Y."/>
        </authorList>
    </citation>
    <scope>NUCLEOTIDE SEQUENCE</scope>
    <source>
        <strain evidence="2">CGMCC 1.15371</strain>
    </source>
</reference>
<dbReference type="Pfam" id="PF13302">
    <property type="entry name" value="Acetyltransf_3"/>
    <property type="match status" value="1"/>
</dbReference>
<dbReference type="GO" id="GO:0016747">
    <property type="term" value="F:acyltransferase activity, transferring groups other than amino-acyl groups"/>
    <property type="evidence" value="ECO:0007669"/>
    <property type="project" value="InterPro"/>
</dbReference>
<dbReference type="AlphaFoldDB" id="A0A8J2YM45"/>
<accession>A0A8J2YM45</accession>
<evidence type="ECO:0000259" key="1">
    <source>
        <dbReference type="PROSITE" id="PS51186"/>
    </source>
</evidence>
<evidence type="ECO:0000313" key="3">
    <source>
        <dbReference type="Proteomes" id="UP000628775"/>
    </source>
</evidence>
<proteinExistence type="predicted"/>
<dbReference type="PROSITE" id="PS51186">
    <property type="entry name" value="GNAT"/>
    <property type="match status" value="1"/>
</dbReference>
<comment type="caution">
    <text evidence="2">The sequence shown here is derived from an EMBL/GenBank/DDBJ whole genome shotgun (WGS) entry which is preliminary data.</text>
</comment>
<organism evidence="2 3">
    <name type="scientific">Pullulanibacillus camelliae</name>
    <dbReference type="NCBI Taxonomy" id="1707096"/>
    <lineage>
        <taxon>Bacteria</taxon>
        <taxon>Bacillati</taxon>
        <taxon>Bacillota</taxon>
        <taxon>Bacilli</taxon>
        <taxon>Bacillales</taxon>
        <taxon>Sporolactobacillaceae</taxon>
        <taxon>Pullulanibacillus</taxon>
    </lineage>
</organism>
<dbReference type="EMBL" id="BMIR01000021">
    <property type="protein sequence ID" value="GGE52364.1"/>
    <property type="molecule type" value="Genomic_DNA"/>
</dbReference>
<dbReference type="InterPro" id="IPR000182">
    <property type="entry name" value="GNAT_dom"/>
</dbReference>
<name>A0A8J2YM45_9BACL</name>
<dbReference type="Gene3D" id="3.40.630.30">
    <property type="match status" value="1"/>
</dbReference>